<keyword evidence="2" id="KW-0539">Nucleus</keyword>
<evidence type="ECO:0000313" key="5">
    <source>
        <dbReference type="EMBL" id="KYQ94478.1"/>
    </source>
</evidence>
<evidence type="ECO:0000259" key="4">
    <source>
        <dbReference type="Pfam" id="PF25458"/>
    </source>
</evidence>
<evidence type="ECO:0000256" key="3">
    <source>
        <dbReference type="SAM" id="MobiDB-lite"/>
    </source>
</evidence>
<evidence type="ECO:0000313" key="6">
    <source>
        <dbReference type="Proteomes" id="UP000076078"/>
    </source>
</evidence>
<comment type="subcellular location">
    <subcellularLocation>
        <location evidence="1">Nucleus</location>
    </subcellularLocation>
</comment>
<evidence type="ECO:0000256" key="1">
    <source>
        <dbReference type="ARBA" id="ARBA00004123"/>
    </source>
</evidence>
<dbReference type="InterPro" id="IPR016024">
    <property type="entry name" value="ARM-type_fold"/>
</dbReference>
<dbReference type="STRING" id="361077.A0A151ZKG0"/>
<reference evidence="5 6" key="1">
    <citation type="submission" date="2015-12" db="EMBL/GenBank/DDBJ databases">
        <title>Dictyostelia acquired genes for synthesis and detection of signals that induce cell-type specialization by lateral gene transfer from prokaryotes.</title>
        <authorList>
            <person name="Gloeckner G."/>
            <person name="Schaap P."/>
        </authorList>
    </citation>
    <scope>NUCLEOTIDE SEQUENCE [LARGE SCALE GENOMIC DNA]</scope>
    <source>
        <strain evidence="5 6">TK</strain>
    </source>
</reference>
<dbReference type="OMA" id="CIKLIWI"/>
<dbReference type="Gene3D" id="1.25.10.10">
    <property type="entry name" value="Leucine-rich Repeat Variant"/>
    <property type="match status" value="2"/>
</dbReference>
<evidence type="ECO:0000256" key="2">
    <source>
        <dbReference type="ARBA" id="ARBA00023242"/>
    </source>
</evidence>
<feature type="compositionally biased region" description="Low complexity" evidence="3">
    <location>
        <begin position="296"/>
        <end position="311"/>
    </location>
</feature>
<proteinExistence type="predicted"/>
<accession>A0A151ZKG0</accession>
<organism evidence="5 6">
    <name type="scientific">Tieghemostelium lacteum</name>
    <name type="common">Slime mold</name>
    <name type="synonym">Dictyostelium lacteum</name>
    <dbReference type="NCBI Taxonomy" id="361077"/>
    <lineage>
        <taxon>Eukaryota</taxon>
        <taxon>Amoebozoa</taxon>
        <taxon>Evosea</taxon>
        <taxon>Eumycetozoa</taxon>
        <taxon>Dictyostelia</taxon>
        <taxon>Dictyosteliales</taxon>
        <taxon>Raperosteliaceae</taxon>
        <taxon>Tieghemostelium</taxon>
    </lineage>
</organism>
<dbReference type="GO" id="GO:0032039">
    <property type="term" value="C:integrator complex"/>
    <property type="evidence" value="ECO:0007669"/>
    <property type="project" value="TreeGrafter"/>
</dbReference>
<dbReference type="SUPFAM" id="SSF48371">
    <property type="entry name" value="ARM repeat"/>
    <property type="match status" value="1"/>
</dbReference>
<keyword evidence="6" id="KW-1185">Reference proteome</keyword>
<comment type="caution">
    <text evidence="5">The sequence shown here is derived from an EMBL/GenBank/DDBJ whole genome shotgun (WGS) entry which is preliminary data.</text>
</comment>
<dbReference type="InParanoid" id="A0A151ZKG0"/>
<feature type="region of interest" description="Disordered" evidence="3">
    <location>
        <begin position="293"/>
        <end position="325"/>
    </location>
</feature>
<dbReference type="Pfam" id="PF25458">
    <property type="entry name" value="INTS4_C"/>
    <property type="match status" value="1"/>
</dbReference>
<dbReference type="PANTHER" id="PTHR20938:SF0">
    <property type="entry name" value="INTEGRATOR COMPLEX SUBUNIT 4"/>
    <property type="match status" value="1"/>
</dbReference>
<dbReference type="OrthoDB" id="18190at2759"/>
<feature type="domain" description="Integrator complex subunit 4/Protein SIEL C-terminal Ig-like" evidence="4">
    <location>
        <begin position="819"/>
        <end position="932"/>
    </location>
</feature>
<gene>
    <name evidence="5" type="ORF">DLAC_04779</name>
</gene>
<dbReference type="GO" id="GO:0016180">
    <property type="term" value="P:snRNA processing"/>
    <property type="evidence" value="ECO:0007669"/>
    <property type="project" value="TreeGrafter"/>
</dbReference>
<dbReference type="InterPro" id="IPR057412">
    <property type="entry name" value="INTS4_C"/>
</dbReference>
<dbReference type="PANTHER" id="PTHR20938">
    <property type="entry name" value="INTEGRATOR COMPLEX SUBUNIT 4"/>
    <property type="match status" value="1"/>
</dbReference>
<dbReference type="EMBL" id="LODT01000022">
    <property type="protein sequence ID" value="KYQ94478.1"/>
    <property type="molecule type" value="Genomic_DNA"/>
</dbReference>
<dbReference type="AlphaFoldDB" id="A0A151ZKG0"/>
<sequence>MNEQTKNTNRDIQIFSPFDHLLISLGSPDSRKKIEVYITFYDTRKNFSIERDNSIRALILQLLGDLALDPFIDSSAIIHFLLSTIKNNESKKIQVSCLSNINKIIRTKNGKSFSLIIISTIERHLHSTNPLVRKECILLLGLVCKVQTKEESEDSEILLLNYLKDPDYRVRESSLKSLSMLFQRSGHLQVHRLYQPILMALLDEFEQVRLECIKLIWIFSNILPDLKILKIRLVDDVFKKICNAVNDPSVLVRNCACKLLGCTYDVSLHYLIQTLSKEVLVYGTKKVFQIGHSRQRQSNQNNHNNNNNNNNGTNSPHTHIGTPEGDLDMGNESLNILESGVIGAFIQGLEDEYYEVRSSAIDSMCELSVRNNEFAQKNIDFLVDIFNDEIESVRINSINSLRKIGQSVTIKEEQLHVILANLESSSHEERHALHKLLTNINLPNFSCLHATIQALLMNLSKYPRDVFSVFECLCKIGSKNIFTEFIVDDLLRIDPKFASVEPNMDDIFYVAVMIVVLNSSVNNHAILSLLPKFCFQHHLYFKDKYPKYFPATLQITKNLSSTTTPTLMSMEVPPLESYENIKKFLQETIGMLYCQNAGLLVLLKGNKYHQIETLFQECKRNFSRVSKISGILKSTSDFYKLYLKILDLIIVIKKSLVLNNLNSVSVYSVDKLKSIISQMKYRFIGLDTTIFSILIEFQVFTLVLEYMKSSNSSVNLVDMVLDFNIFYQDIQIGKPKNLQNLLDIISNRKSRDGLGDDSQSEVDTTDYQNGKRKLIKLEIDQNQLINYLRDFEIPVLKVSNMIKKKCVQMIQPGIGIQQIEYLDSLPLKLVLNATLENIRNLDSLYFQIVYPTASGTNSTQLHPILPSSFIPTKPLCFNIQTPLYLIILKIKVKEILSLKINIVETILNSNNNQQQQATISLCKPMQINLVPVDNLNLQIPVV</sequence>
<dbReference type="FunCoup" id="A0A151ZKG0">
    <property type="interactions" value="24"/>
</dbReference>
<dbReference type="InterPro" id="IPR011989">
    <property type="entry name" value="ARM-like"/>
</dbReference>
<dbReference type="Proteomes" id="UP000076078">
    <property type="component" value="Unassembled WGS sequence"/>
</dbReference>
<protein>
    <submittedName>
        <fullName evidence="5">HEAT repeat-containing protein</fullName>
    </submittedName>
</protein>
<name>A0A151ZKG0_TIELA</name>